<name>A0ABW6XGG3_9ACTN</name>
<protein>
    <submittedName>
        <fullName evidence="6">BTAD domain-containing putative transcriptional regulator</fullName>
    </submittedName>
</protein>
<dbReference type="Pfam" id="PF13424">
    <property type="entry name" value="TPR_12"/>
    <property type="match status" value="1"/>
</dbReference>
<dbReference type="Gene3D" id="1.10.10.10">
    <property type="entry name" value="Winged helix-like DNA-binding domain superfamily/Winged helix DNA-binding domain"/>
    <property type="match status" value="1"/>
</dbReference>
<sequence>MLEHRLLGPVEMRIDGRLVDTGPPQRRLVLAVLLAEIGRPVTVEALIDRVWGENPPSQPRASLHAHVARIRSAAAGALGEPGAEVWQLRRFSGGYTLIADPGSVDLHSRRRLVEEASGPHSTPSRRVELLRAAMRQWRGWPLAGCTGDWAERSRAEWRREHTNITLAWAQAELSVGRPAEVLGTLAGMAEEDPLTEPLTINLMRALHMVGRTSEALARYAALRHTLSEELGTSPGPEAQKLHRAMLDGDTVAPPQHRGGPLSARAPRVPAQLPADVPSFVGRTHEMDCLTARAWPQDTKAGATIAISTVSGTAGVGKTALAVRWGHQHRAQFPGGQLYANLRGYDVDRPAETMLVLAGFLSALGIPATEIPDDPEARAALFRSELADRRMLIILDNASSAEQVRPLLPGTPTCTTLVTSRDPLAGLVALNGAHRLDIDLLPLREATRLLRTLVGRRVDLEPAAATRLAEQCGRLPLALRLVAELAASRPDAFLTELVEELDDHRSRLDLFEAGGDERAAVRSVFNWSYQRLTPRAARTFRLLGLHPALDFDIHSVAALTGQDLATVDQDLRALTKAHLIQPAPDSHSTMHDLLRAYARDPTDSADPRSEQHHALASLFDYFIAAARTATHTLFKAPDRVTAPPPHRSVLLPDLARSEDASRWLSAAMPSLLATCEASTRHKWAAPYSTTLALVIHTYLHSSGQFSQAVAAYSHAVAAAQETGDELSEALLRTNLGTVLRRLAQHDRATAHHEWAITAFRALGRPADEARNLFNLGIIDELQGNYAGAAERHSQAVELAREAGDGRVEADALICLGIANKMLRNFDTAARCYESALALCTATGNTLAEASAAANLALLRTETGDYETAVIHFGQSLVIFRALGSRTGEAHVRRCLGDLYTRTGQPERGLVEHHPALETYRQTADLYGQVRALIGIGDALLSLGRGGEAMGPYTDALRISSETQDREAEALAHCGLASVHHAAGETEPAGYRWQQALPYLEEFQPERAADVRARLDALKNGTVVAAAIRPGLRS</sequence>
<dbReference type="Gene3D" id="1.25.40.10">
    <property type="entry name" value="Tetratricopeptide repeat domain"/>
    <property type="match status" value="3"/>
</dbReference>
<evidence type="ECO:0000259" key="5">
    <source>
        <dbReference type="PROSITE" id="PS51755"/>
    </source>
</evidence>
<dbReference type="InterPro" id="IPR005158">
    <property type="entry name" value="BTAD"/>
</dbReference>
<dbReference type="PANTHER" id="PTHR10098">
    <property type="entry name" value="RAPSYN-RELATED"/>
    <property type="match status" value="1"/>
</dbReference>
<dbReference type="SMART" id="SM00862">
    <property type="entry name" value="Trans_reg_C"/>
    <property type="match status" value="1"/>
</dbReference>
<dbReference type="InterPro" id="IPR027417">
    <property type="entry name" value="P-loop_NTPase"/>
</dbReference>
<dbReference type="SUPFAM" id="SSF52540">
    <property type="entry name" value="P-loop containing nucleoside triphosphate hydrolases"/>
    <property type="match status" value="1"/>
</dbReference>
<dbReference type="InterPro" id="IPR011990">
    <property type="entry name" value="TPR-like_helical_dom_sf"/>
</dbReference>
<evidence type="ECO:0000256" key="4">
    <source>
        <dbReference type="PROSITE-ProRule" id="PRU01091"/>
    </source>
</evidence>
<proteinExistence type="inferred from homology"/>
<dbReference type="EMBL" id="JBIBEG010000018">
    <property type="protein sequence ID" value="MFF5900835.1"/>
    <property type="molecule type" value="Genomic_DNA"/>
</dbReference>
<dbReference type="InterPro" id="IPR019734">
    <property type="entry name" value="TPR_rpt"/>
</dbReference>
<keyword evidence="7" id="KW-1185">Reference proteome</keyword>
<feature type="domain" description="OmpR/PhoB-type" evidence="5">
    <location>
        <begin position="1"/>
        <end position="99"/>
    </location>
</feature>
<evidence type="ECO:0000256" key="3">
    <source>
        <dbReference type="ARBA" id="ARBA00023125"/>
    </source>
</evidence>
<comment type="caution">
    <text evidence="6">The sequence shown here is derived from an EMBL/GenBank/DDBJ whole genome shotgun (WGS) entry which is preliminary data.</text>
</comment>
<keyword evidence="3 4" id="KW-0238">DNA-binding</keyword>
<reference evidence="6 7" key="1">
    <citation type="submission" date="2024-10" db="EMBL/GenBank/DDBJ databases">
        <title>The Natural Products Discovery Center: Release of the First 8490 Sequenced Strains for Exploring Actinobacteria Biosynthetic Diversity.</title>
        <authorList>
            <person name="Kalkreuter E."/>
            <person name="Kautsar S.A."/>
            <person name="Yang D."/>
            <person name="Bader C.D."/>
            <person name="Teijaro C.N."/>
            <person name="Fluegel L."/>
            <person name="Davis C.M."/>
            <person name="Simpson J.R."/>
            <person name="Lauterbach L."/>
            <person name="Steele A.D."/>
            <person name="Gui C."/>
            <person name="Meng S."/>
            <person name="Li G."/>
            <person name="Viehrig K."/>
            <person name="Ye F."/>
            <person name="Su P."/>
            <person name="Kiefer A.F."/>
            <person name="Nichols A."/>
            <person name="Cepeda A.J."/>
            <person name="Yan W."/>
            <person name="Fan B."/>
            <person name="Jiang Y."/>
            <person name="Adhikari A."/>
            <person name="Zheng C.-J."/>
            <person name="Schuster L."/>
            <person name="Cowan T.M."/>
            <person name="Smanski M.J."/>
            <person name="Chevrette M.G."/>
            <person name="De Carvalho L.P.S."/>
            <person name="Shen B."/>
        </authorList>
    </citation>
    <scope>NUCLEOTIDE SEQUENCE [LARGE SCALE GENOMIC DNA]</scope>
    <source>
        <strain evidence="6 7">NPDC012540</strain>
    </source>
</reference>
<evidence type="ECO:0000313" key="7">
    <source>
        <dbReference type="Proteomes" id="UP001602322"/>
    </source>
</evidence>
<organism evidence="6 7">
    <name type="scientific">Streptomyces argenteolus</name>
    <dbReference type="NCBI Taxonomy" id="67274"/>
    <lineage>
        <taxon>Bacteria</taxon>
        <taxon>Bacillati</taxon>
        <taxon>Actinomycetota</taxon>
        <taxon>Actinomycetes</taxon>
        <taxon>Kitasatosporales</taxon>
        <taxon>Streptomycetaceae</taxon>
        <taxon>Streptomyces</taxon>
    </lineage>
</organism>
<dbReference type="SMART" id="SM00028">
    <property type="entry name" value="TPR"/>
    <property type="match status" value="6"/>
</dbReference>
<dbReference type="PRINTS" id="PR00364">
    <property type="entry name" value="DISEASERSIST"/>
</dbReference>
<dbReference type="InterPro" id="IPR001867">
    <property type="entry name" value="OmpR/PhoB-type_DNA-bd"/>
</dbReference>
<dbReference type="Proteomes" id="UP001602322">
    <property type="component" value="Unassembled WGS sequence"/>
</dbReference>
<evidence type="ECO:0000313" key="6">
    <source>
        <dbReference type="EMBL" id="MFF5900835.1"/>
    </source>
</evidence>
<gene>
    <name evidence="6" type="ORF">ACFY8O_33595</name>
</gene>
<feature type="DNA-binding region" description="OmpR/PhoB-type" evidence="4">
    <location>
        <begin position="1"/>
        <end position="99"/>
    </location>
</feature>
<accession>A0ABW6XGG3</accession>
<dbReference type="CDD" id="cd15831">
    <property type="entry name" value="BTAD"/>
    <property type="match status" value="1"/>
</dbReference>
<dbReference type="InterPro" id="IPR016032">
    <property type="entry name" value="Sig_transdc_resp-reg_C-effctor"/>
</dbReference>
<dbReference type="SUPFAM" id="SSF48452">
    <property type="entry name" value="TPR-like"/>
    <property type="match status" value="3"/>
</dbReference>
<dbReference type="SMART" id="SM01043">
    <property type="entry name" value="BTAD"/>
    <property type="match status" value="1"/>
</dbReference>
<dbReference type="SUPFAM" id="SSF46894">
    <property type="entry name" value="C-terminal effector domain of the bipartite response regulators"/>
    <property type="match status" value="1"/>
</dbReference>
<dbReference type="InterPro" id="IPR036388">
    <property type="entry name" value="WH-like_DNA-bd_sf"/>
</dbReference>
<dbReference type="Pfam" id="PF03704">
    <property type="entry name" value="BTAD"/>
    <property type="match status" value="1"/>
</dbReference>
<dbReference type="RefSeq" id="WP_387909080.1">
    <property type="nucleotide sequence ID" value="NZ_JBIBEG010000018.1"/>
</dbReference>
<keyword evidence="2" id="KW-0902">Two-component regulatory system</keyword>
<evidence type="ECO:0000256" key="1">
    <source>
        <dbReference type="ARBA" id="ARBA00005820"/>
    </source>
</evidence>
<dbReference type="PANTHER" id="PTHR10098:SF106">
    <property type="entry name" value="TETRATRICOPEPTIDE REPEAT PROTEIN 28-LIKE PROTEIN"/>
    <property type="match status" value="1"/>
</dbReference>
<comment type="similarity">
    <text evidence="1">Belongs to the AfsR/DnrI/RedD regulatory family.</text>
</comment>
<dbReference type="PROSITE" id="PS51755">
    <property type="entry name" value="OMPR_PHOB"/>
    <property type="match status" value="1"/>
</dbReference>
<evidence type="ECO:0000256" key="2">
    <source>
        <dbReference type="ARBA" id="ARBA00023012"/>
    </source>
</evidence>
<dbReference type="Gene3D" id="3.40.50.300">
    <property type="entry name" value="P-loop containing nucleotide triphosphate hydrolases"/>
    <property type="match status" value="1"/>
</dbReference>